<dbReference type="Gene3D" id="3.40.1010.10">
    <property type="entry name" value="Cobalt-precorrin-4 Transmethylase, Domain 1"/>
    <property type="match status" value="1"/>
</dbReference>
<dbReference type="EC" id="2.1.1.198" evidence="6"/>
<comment type="subcellular location">
    <subcellularLocation>
        <location evidence="6">Cytoplasm</location>
    </subcellularLocation>
</comment>
<dbReference type="InterPro" id="IPR014776">
    <property type="entry name" value="4pyrrole_Mease_sub2"/>
</dbReference>
<proteinExistence type="inferred from homology"/>
<keyword evidence="3 6" id="KW-0489">Methyltransferase</keyword>
<evidence type="ECO:0000259" key="8">
    <source>
        <dbReference type="Pfam" id="PF00590"/>
    </source>
</evidence>
<dbReference type="InterPro" id="IPR014777">
    <property type="entry name" value="4pyrrole_Mease_sub1"/>
</dbReference>
<dbReference type="InterPro" id="IPR000878">
    <property type="entry name" value="4pyrrol_Mease"/>
</dbReference>
<dbReference type="OrthoDB" id="9809084at2"/>
<dbReference type="Pfam" id="PF00590">
    <property type="entry name" value="TP_methylase"/>
    <property type="match status" value="1"/>
</dbReference>
<evidence type="ECO:0000256" key="6">
    <source>
        <dbReference type="HAMAP-Rule" id="MF_01877"/>
    </source>
</evidence>
<dbReference type="PANTHER" id="PTHR46111:SF1">
    <property type="entry name" value="RIBOSOMAL RNA SMALL SUBUNIT METHYLTRANSFERASE I"/>
    <property type="match status" value="1"/>
</dbReference>
<evidence type="ECO:0000256" key="1">
    <source>
        <dbReference type="ARBA" id="ARBA00022490"/>
    </source>
</evidence>
<dbReference type="InterPro" id="IPR008189">
    <property type="entry name" value="rRNA_ssu_MeTfrase_I"/>
</dbReference>
<dbReference type="STRING" id="273035.SKUN_00198"/>
<evidence type="ECO:0000313" key="9">
    <source>
        <dbReference type="EMBL" id="ALA97120.1"/>
    </source>
</evidence>
<comment type="similarity">
    <text evidence="6">Belongs to the methyltransferase superfamily. RsmI family.</text>
</comment>
<dbReference type="InterPro" id="IPR035996">
    <property type="entry name" value="4pyrrol_Methylase_sf"/>
</dbReference>
<dbReference type="SUPFAM" id="SSF53790">
    <property type="entry name" value="Tetrapyrrole methylase"/>
    <property type="match status" value="1"/>
</dbReference>
<dbReference type="Gene3D" id="3.30.950.10">
    <property type="entry name" value="Methyltransferase, Cobalt-precorrin-4 Transmethylase, Domain 2"/>
    <property type="match status" value="1"/>
</dbReference>
<name>A0A0K2JEV2_SPIKU</name>
<dbReference type="PATRIC" id="fig|273035.7.peg.233"/>
<dbReference type="RefSeq" id="WP_053390464.1">
    <property type="nucleotide sequence ID" value="NZ_CP010899.1"/>
</dbReference>
<evidence type="ECO:0000256" key="7">
    <source>
        <dbReference type="SAM" id="Coils"/>
    </source>
</evidence>
<dbReference type="HAMAP" id="MF_01877">
    <property type="entry name" value="16SrRNA_methyltr_I"/>
    <property type="match status" value="1"/>
</dbReference>
<sequence>MANKIKQYSFKSNNPKIYLIATPIGNLQEMTPRAIEVIKHDVQKIYCEDTRNTIRLLNYFNCKKQLIYLNKENEMQRLTEMLNDLEQNLSIAIISDAGYPLISDPGYYAVNHILEHYPYDVIPISGANAALNAIVSSGLNPNHFLFFGFLNKAKTKKNNELEQLLSFPYPIIFYEAPHRILETLKIVKSVFGERKIAIGKEITKIHEQWYRGSLSEVLLFLQQEENAAFGEYVLVVDGAGNLPVPVIAVEILVTEIDQLITKQNYRVKQAIDFVANKYKISKNVLYNKYHHQKENNEKNRTN</sequence>
<dbReference type="KEGG" id="skn:SKUN_00198"/>
<comment type="function">
    <text evidence="6">Catalyzes the 2'-O-methylation of the ribose of cytidine 1402 (C1402) in 16S rRNA.</text>
</comment>
<feature type="coiled-coil region" evidence="7">
    <location>
        <begin position="68"/>
        <end position="95"/>
    </location>
</feature>
<organism evidence="9 10">
    <name type="scientific">Spiroplasma kunkelii CR2-3x</name>
    <dbReference type="NCBI Taxonomy" id="273035"/>
    <lineage>
        <taxon>Bacteria</taxon>
        <taxon>Bacillati</taxon>
        <taxon>Mycoplasmatota</taxon>
        <taxon>Mollicutes</taxon>
        <taxon>Entomoplasmatales</taxon>
        <taxon>Spiroplasmataceae</taxon>
        <taxon>Spiroplasma</taxon>
    </lineage>
</organism>
<dbReference type="PROSITE" id="PS01296">
    <property type="entry name" value="RSMI"/>
    <property type="match status" value="1"/>
</dbReference>
<evidence type="ECO:0000256" key="3">
    <source>
        <dbReference type="ARBA" id="ARBA00022603"/>
    </source>
</evidence>
<keyword evidence="10" id="KW-1185">Reference proteome</keyword>
<keyword evidence="4 6" id="KW-0808">Transferase</keyword>
<dbReference type="Proteomes" id="UP000062963">
    <property type="component" value="Chromosome"/>
</dbReference>
<evidence type="ECO:0000313" key="10">
    <source>
        <dbReference type="Proteomes" id="UP000062963"/>
    </source>
</evidence>
<keyword evidence="7" id="KW-0175">Coiled coil</keyword>
<feature type="domain" description="Tetrapyrrole methylase" evidence="8">
    <location>
        <begin position="16"/>
        <end position="217"/>
    </location>
</feature>
<evidence type="ECO:0000256" key="4">
    <source>
        <dbReference type="ARBA" id="ARBA00022679"/>
    </source>
</evidence>
<comment type="catalytic activity">
    <reaction evidence="6">
        <text>cytidine(1402) in 16S rRNA + S-adenosyl-L-methionine = 2'-O-methylcytidine(1402) in 16S rRNA + S-adenosyl-L-homocysteine + H(+)</text>
        <dbReference type="Rhea" id="RHEA:42924"/>
        <dbReference type="Rhea" id="RHEA-COMP:10285"/>
        <dbReference type="Rhea" id="RHEA-COMP:10286"/>
        <dbReference type="ChEBI" id="CHEBI:15378"/>
        <dbReference type="ChEBI" id="CHEBI:57856"/>
        <dbReference type="ChEBI" id="CHEBI:59789"/>
        <dbReference type="ChEBI" id="CHEBI:74495"/>
        <dbReference type="ChEBI" id="CHEBI:82748"/>
        <dbReference type="EC" id="2.1.1.198"/>
    </reaction>
</comment>
<dbReference type="AlphaFoldDB" id="A0A0K2JEV2"/>
<keyword evidence="2 6" id="KW-0698">rRNA processing</keyword>
<dbReference type="PIRSF" id="PIRSF005917">
    <property type="entry name" value="MTase_YraL"/>
    <property type="match status" value="1"/>
</dbReference>
<evidence type="ECO:0000256" key="5">
    <source>
        <dbReference type="ARBA" id="ARBA00022691"/>
    </source>
</evidence>
<dbReference type="GO" id="GO:0005737">
    <property type="term" value="C:cytoplasm"/>
    <property type="evidence" value="ECO:0007669"/>
    <property type="project" value="UniProtKB-SubCell"/>
</dbReference>
<dbReference type="NCBIfam" id="TIGR00096">
    <property type="entry name" value="16S rRNA (cytidine(1402)-2'-O)-methyltransferase"/>
    <property type="match status" value="1"/>
</dbReference>
<dbReference type="PANTHER" id="PTHR46111">
    <property type="entry name" value="RIBOSOMAL RNA SMALL SUBUNIT METHYLTRANSFERASE I"/>
    <property type="match status" value="1"/>
</dbReference>
<dbReference type="GO" id="GO:0070677">
    <property type="term" value="F:rRNA (cytosine-2'-O-)-methyltransferase activity"/>
    <property type="evidence" value="ECO:0007669"/>
    <property type="project" value="UniProtKB-UniRule"/>
</dbReference>
<evidence type="ECO:0000256" key="2">
    <source>
        <dbReference type="ARBA" id="ARBA00022552"/>
    </source>
</evidence>
<dbReference type="FunFam" id="3.30.950.10:FF:000002">
    <property type="entry name" value="Ribosomal RNA small subunit methyltransferase I"/>
    <property type="match status" value="1"/>
</dbReference>
<dbReference type="EMBL" id="CP010899">
    <property type="protein sequence ID" value="ALA97120.1"/>
    <property type="molecule type" value="Genomic_DNA"/>
</dbReference>
<accession>A0A0K2JEV2</accession>
<dbReference type="CDD" id="cd11648">
    <property type="entry name" value="RsmI"/>
    <property type="match status" value="1"/>
</dbReference>
<dbReference type="InterPro" id="IPR018063">
    <property type="entry name" value="SAM_MeTrfase_RsmI_CS"/>
</dbReference>
<gene>
    <name evidence="6" type="primary">rsmI</name>
    <name evidence="9" type="ORF">SKUN_00198</name>
</gene>
<protein>
    <recommendedName>
        <fullName evidence="6">Ribosomal RNA small subunit methyltransferase I</fullName>
        <ecNumber evidence="6">2.1.1.198</ecNumber>
    </recommendedName>
    <alternativeName>
        <fullName evidence="6">16S rRNA 2'-O-ribose C1402 methyltransferase</fullName>
    </alternativeName>
    <alternativeName>
        <fullName evidence="6">rRNA (cytidine-2'-O-)-methyltransferase RsmI</fullName>
    </alternativeName>
</protein>
<keyword evidence="5 6" id="KW-0949">S-adenosyl-L-methionine</keyword>
<reference evidence="9 10" key="1">
    <citation type="journal article" date="2015" name="Genome Announc.">
        <title>Complete Genome Sequence of Spiroplasma kunkelii Strain CR2-3x, Causal Agent of Corn Stunt Disease in Zea mays L.</title>
        <authorList>
            <person name="Davis R.E."/>
            <person name="Shao J."/>
            <person name="Dally E.L."/>
            <person name="Zhao Y."/>
            <person name="Gasparich G.E."/>
            <person name="Gaynor B.J."/>
            <person name="Athey J.C."/>
            <person name="Harrison N.A."/>
            <person name="Donofrio N."/>
        </authorList>
    </citation>
    <scope>NUCLEOTIDE SEQUENCE [LARGE SCALE GENOMIC DNA]</scope>
    <source>
        <strain evidence="9 10">CR2-3x</strain>
    </source>
</reference>
<keyword evidence="1 6" id="KW-0963">Cytoplasm</keyword>